<evidence type="ECO:0000313" key="1">
    <source>
        <dbReference type="EMBL" id="PTR08722.1"/>
    </source>
</evidence>
<sequence length="231" mass="25137">MLMQPTLFDWSASPAALVTPSSRPEPATVTVQPLPAIAQKPSVYIAPKAIGGEIFGQIIRDVDFVTERFRRLGRGALGHSDQMEITAEELAELLLSVGATASLVSYRLEGGPWNLEIVKPTSKQATQLLGHLDDLRAELLFHEASTRRAFRSAKVKPFLKRSLALCCLALDGVSAFHRPDFLSFAGLSATTQDPIGDAQLTCEELELADEIPLLPRAEREATDLTLSFLNA</sequence>
<proteinExistence type="predicted"/>
<name>A0A2T5JN50_9RHOB</name>
<dbReference type="OrthoDB" id="10017374at2"/>
<dbReference type="EMBL" id="QAOT01000034">
    <property type="protein sequence ID" value="PTR08722.1"/>
    <property type="molecule type" value="Genomic_DNA"/>
</dbReference>
<organism evidence="1 2">
    <name type="scientific">Cereibacter azotoformans</name>
    <dbReference type="NCBI Taxonomy" id="43057"/>
    <lineage>
        <taxon>Bacteria</taxon>
        <taxon>Pseudomonadati</taxon>
        <taxon>Pseudomonadota</taxon>
        <taxon>Alphaproteobacteria</taxon>
        <taxon>Rhodobacterales</taxon>
        <taxon>Paracoccaceae</taxon>
        <taxon>Cereibacter</taxon>
    </lineage>
</organism>
<dbReference type="Proteomes" id="UP000244060">
    <property type="component" value="Unassembled WGS sequence"/>
</dbReference>
<gene>
    <name evidence="1" type="ORF">C8J28_1349</name>
</gene>
<keyword evidence="2" id="KW-1185">Reference proteome</keyword>
<protein>
    <submittedName>
        <fullName evidence="1">Uncharacterized protein</fullName>
    </submittedName>
</protein>
<dbReference type="AlphaFoldDB" id="A0A2T5JN50"/>
<comment type="caution">
    <text evidence="1">The sequence shown here is derived from an EMBL/GenBank/DDBJ whole genome shotgun (WGS) entry which is preliminary data.</text>
</comment>
<evidence type="ECO:0000313" key="2">
    <source>
        <dbReference type="Proteomes" id="UP000244060"/>
    </source>
</evidence>
<dbReference type="RefSeq" id="WP_108222641.1">
    <property type="nucleotide sequence ID" value="NZ_QAOT01000034.1"/>
</dbReference>
<reference evidence="1 2" key="1">
    <citation type="submission" date="2018-04" db="EMBL/GenBank/DDBJ databases">
        <title>Genomic Encyclopedia of Type Strains, Phase III (KMG-III): the genomes of soil and plant-associated and newly described type strains.</title>
        <authorList>
            <person name="Whitman W."/>
        </authorList>
    </citation>
    <scope>NUCLEOTIDE SEQUENCE [LARGE SCALE GENOMIC DNA]</scope>
    <source>
        <strain evidence="1 2">KA25</strain>
    </source>
</reference>
<accession>A0A2T5JN50</accession>